<evidence type="ECO:0000256" key="1">
    <source>
        <dbReference type="SAM" id="SignalP"/>
    </source>
</evidence>
<keyword evidence="1" id="KW-0732">Signal</keyword>
<evidence type="ECO:0008006" key="4">
    <source>
        <dbReference type="Google" id="ProtNLM"/>
    </source>
</evidence>
<dbReference type="EMBL" id="RCDD01000002">
    <property type="protein sequence ID" value="RLK58543.1"/>
    <property type="molecule type" value="Genomic_DNA"/>
</dbReference>
<proteinExistence type="predicted"/>
<reference evidence="2 3" key="1">
    <citation type="submission" date="2018-10" db="EMBL/GenBank/DDBJ databases">
        <title>Genomic Encyclopedia of Archaeal and Bacterial Type Strains, Phase II (KMG-II): from individual species to whole genera.</title>
        <authorList>
            <person name="Goeker M."/>
        </authorList>
    </citation>
    <scope>NUCLEOTIDE SEQUENCE [LARGE SCALE GENOMIC DNA]</scope>
    <source>
        <strain evidence="2 3">DSM 45657</strain>
    </source>
</reference>
<evidence type="ECO:0000313" key="3">
    <source>
        <dbReference type="Proteomes" id="UP000282454"/>
    </source>
</evidence>
<protein>
    <recommendedName>
        <fullName evidence="4">Peptidase inhibitor family I36</fullName>
    </recommendedName>
</protein>
<sequence length="104" mass="11313">MSRRMTGAVLVAAAMALVVTPAQASTTTPSACRWTWVYQVTDPAGADTYSRSGQLLDHAARYDLINVTEKDTRYYGTNTRTDIWGGLNPTQLTYTGTSGCFPLD</sequence>
<dbReference type="OrthoDB" id="3373764at2"/>
<dbReference type="AlphaFoldDB" id="A0A421B2L8"/>
<feature type="chain" id="PRO_5019325783" description="Peptidase inhibitor family I36" evidence="1">
    <location>
        <begin position="25"/>
        <end position="104"/>
    </location>
</feature>
<evidence type="ECO:0000313" key="2">
    <source>
        <dbReference type="EMBL" id="RLK58543.1"/>
    </source>
</evidence>
<dbReference type="RefSeq" id="WP_147459999.1">
    <property type="nucleotide sequence ID" value="NZ_RCDD01000002.1"/>
</dbReference>
<name>A0A421B2L8_9PSEU</name>
<dbReference type="Proteomes" id="UP000282454">
    <property type="component" value="Unassembled WGS sequence"/>
</dbReference>
<accession>A0A421B2L8</accession>
<organism evidence="2 3">
    <name type="scientific">Actinokineospora cianjurensis</name>
    <dbReference type="NCBI Taxonomy" id="585224"/>
    <lineage>
        <taxon>Bacteria</taxon>
        <taxon>Bacillati</taxon>
        <taxon>Actinomycetota</taxon>
        <taxon>Actinomycetes</taxon>
        <taxon>Pseudonocardiales</taxon>
        <taxon>Pseudonocardiaceae</taxon>
        <taxon>Actinokineospora</taxon>
    </lineage>
</organism>
<feature type="signal peptide" evidence="1">
    <location>
        <begin position="1"/>
        <end position="24"/>
    </location>
</feature>
<comment type="caution">
    <text evidence="2">The sequence shown here is derived from an EMBL/GenBank/DDBJ whole genome shotgun (WGS) entry which is preliminary data.</text>
</comment>
<gene>
    <name evidence="2" type="ORF">CLV68_3011</name>
</gene>
<keyword evidence="3" id="KW-1185">Reference proteome</keyword>